<organism evidence="3 4">
    <name type="scientific">Candidatus Vogelbacteria bacterium CG10_big_fil_rev_8_21_14_0_10_51_16</name>
    <dbReference type="NCBI Taxonomy" id="1975045"/>
    <lineage>
        <taxon>Bacteria</taxon>
        <taxon>Candidatus Vogeliibacteriota</taxon>
    </lineage>
</organism>
<comment type="catalytic activity">
    <reaction evidence="2">
        <text>N-terminal N-formyl-L-methionyl-[peptide] + H2O = N-terminal L-methionyl-[peptide] + formate</text>
        <dbReference type="Rhea" id="RHEA:24420"/>
        <dbReference type="Rhea" id="RHEA-COMP:10639"/>
        <dbReference type="Rhea" id="RHEA-COMP:10640"/>
        <dbReference type="ChEBI" id="CHEBI:15377"/>
        <dbReference type="ChEBI" id="CHEBI:15740"/>
        <dbReference type="ChEBI" id="CHEBI:49298"/>
        <dbReference type="ChEBI" id="CHEBI:64731"/>
        <dbReference type="EC" id="3.5.1.88"/>
    </reaction>
</comment>
<name>A0A2H0RDY8_9BACT</name>
<proteinExistence type="inferred from homology"/>
<feature type="binding site" evidence="2">
    <location>
        <position position="108"/>
    </location>
    <ligand>
        <name>Fe cation</name>
        <dbReference type="ChEBI" id="CHEBI:24875"/>
    </ligand>
</feature>
<dbReference type="InterPro" id="IPR036821">
    <property type="entry name" value="Peptide_deformylase_sf"/>
</dbReference>
<evidence type="ECO:0000313" key="3">
    <source>
        <dbReference type="EMBL" id="PIR44771.1"/>
    </source>
</evidence>
<dbReference type="InterPro" id="IPR023635">
    <property type="entry name" value="Peptide_deformylase"/>
</dbReference>
<keyword evidence="2" id="KW-0408">Iron</keyword>
<dbReference type="Proteomes" id="UP000228767">
    <property type="component" value="Unassembled WGS sequence"/>
</dbReference>
<protein>
    <recommendedName>
        <fullName evidence="2">Peptide deformylase</fullName>
        <shortName evidence="2">PDF</shortName>
        <ecNumber evidence="2">3.5.1.88</ecNumber>
    </recommendedName>
    <alternativeName>
        <fullName evidence="2">Polypeptide deformylase</fullName>
    </alternativeName>
</protein>
<reference evidence="3 4" key="1">
    <citation type="submission" date="2017-09" db="EMBL/GenBank/DDBJ databases">
        <title>Depth-based differentiation of microbial function through sediment-hosted aquifers and enrichment of novel symbionts in the deep terrestrial subsurface.</title>
        <authorList>
            <person name="Probst A.J."/>
            <person name="Ladd B."/>
            <person name="Jarett J.K."/>
            <person name="Geller-Mcgrath D.E."/>
            <person name="Sieber C.M."/>
            <person name="Emerson J.B."/>
            <person name="Anantharaman K."/>
            <person name="Thomas B.C."/>
            <person name="Malmstrom R."/>
            <person name="Stieglmeier M."/>
            <person name="Klingl A."/>
            <person name="Woyke T."/>
            <person name="Ryan C.M."/>
            <person name="Banfield J.F."/>
        </authorList>
    </citation>
    <scope>NUCLEOTIDE SEQUENCE [LARGE SCALE GENOMIC DNA]</scope>
    <source>
        <strain evidence="3">CG10_big_fil_rev_8_21_14_0_10_51_16</strain>
    </source>
</reference>
<keyword evidence="2" id="KW-0378">Hydrolase</keyword>
<evidence type="ECO:0000313" key="4">
    <source>
        <dbReference type="Proteomes" id="UP000228767"/>
    </source>
</evidence>
<feature type="binding site" evidence="2">
    <location>
        <position position="154"/>
    </location>
    <ligand>
        <name>Fe cation</name>
        <dbReference type="ChEBI" id="CHEBI:24875"/>
    </ligand>
</feature>
<keyword evidence="2" id="KW-0479">Metal-binding</keyword>
<dbReference type="EMBL" id="PCYI01000019">
    <property type="protein sequence ID" value="PIR44771.1"/>
    <property type="molecule type" value="Genomic_DNA"/>
</dbReference>
<dbReference type="PANTHER" id="PTHR10458">
    <property type="entry name" value="PEPTIDE DEFORMYLASE"/>
    <property type="match status" value="1"/>
</dbReference>
<comment type="caution">
    <text evidence="3">The sequence shown here is derived from an EMBL/GenBank/DDBJ whole genome shotgun (WGS) entry which is preliminary data.</text>
</comment>
<dbReference type="CDD" id="cd00487">
    <property type="entry name" value="Pep_deformylase"/>
    <property type="match status" value="1"/>
</dbReference>
<gene>
    <name evidence="2 3" type="primary">def</name>
    <name evidence="3" type="ORF">COV10_02710</name>
</gene>
<dbReference type="GO" id="GO:0042586">
    <property type="term" value="F:peptide deformylase activity"/>
    <property type="evidence" value="ECO:0007669"/>
    <property type="project" value="UniProtKB-UniRule"/>
</dbReference>
<dbReference type="SUPFAM" id="SSF56420">
    <property type="entry name" value="Peptide deformylase"/>
    <property type="match status" value="1"/>
</dbReference>
<dbReference type="GO" id="GO:0006412">
    <property type="term" value="P:translation"/>
    <property type="evidence" value="ECO:0007669"/>
    <property type="project" value="UniProtKB-UniRule"/>
</dbReference>
<feature type="active site" evidence="2">
    <location>
        <position position="151"/>
    </location>
</feature>
<comment type="cofactor">
    <cofactor evidence="2">
        <name>Fe(2+)</name>
        <dbReference type="ChEBI" id="CHEBI:29033"/>
    </cofactor>
    <text evidence="2">Binds 1 Fe(2+) ion.</text>
</comment>
<dbReference type="PIRSF" id="PIRSF004749">
    <property type="entry name" value="Pep_def"/>
    <property type="match status" value="1"/>
</dbReference>
<accession>A0A2H0RDY8</accession>
<dbReference type="NCBIfam" id="NF001159">
    <property type="entry name" value="PRK00150.1-3"/>
    <property type="match status" value="1"/>
</dbReference>
<comment type="function">
    <text evidence="2">Removes the formyl group from the N-terminal Met of newly synthesized proteins. Requires at least a dipeptide for an efficient rate of reaction. N-terminal L-methionine is a prerequisite for activity but the enzyme has broad specificity at other positions.</text>
</comment>
<dbReference type="Gene3D" id="3.90.45.10">
    <property type="entry name" value="Peptide deformylase"/>
    <property type="match status" value="1"/>
</dbReference>
<dbReference type="Pfam" id="PF01327">
    <property type="entry name" value="Pep_deformylase"/>
    <property type="match status" value="1"/>
</dbReference>
<comment type="similarity">
    <text evidence="1 2">Belongs to the polypeptide deformylase family.</text>
</comment>
<dbReference type="NCBIfam" id="TIGR00079">
    <property type="entry name" value="pept_deformyl"/>
    <property type="match status" value="1"/>
</dbReference>
<keyword evidence="2" id="KW-0648">Protein biosynthesis</keyword>
<feature type="binding site" evidence="2">
    <location>
        <position position="150"/>
    </location>
    <ligand>
        <name>Fe cation</name>
        <dbReference type="ChEBI" id="CHEBI:24875"/>
    </ligand>
</feature>
<evidence type="ECO:0000256" key="1">
    <source>
        <dbReference type="ARBA" id="ARBA00010759"/>
    </source>
</evidence>
<dbReference type="HAMAP" id="MF_00163">
    <property type="entry name" value="Pep_deformylase"/>
    <property type="match status" value="1"/>
</dbReference>
<dbReference type="AlphaFoldDB" id="A0A2H0RDY8"/>
<dbReference type="PRINTS" id="PR01576">
    <property type="entry name" value="PDEFORMYLASE"/>
</dbReference>
<evidence type="ECO:0000256" key="2">
    <source>
        <dbReference type="HAMAP-Rule" id="MF_00163"/>
    </source>
</evidence>
<dbReference type="GO" id="GO:0046872">
    <property type="term" value="F:metal ion binding"/>
    <property type="evidence" value="ECO:0007669"/>
    <property type="project" value="UniProtKB-KW"/>
</dbReference>
<dbReference type="EC" id="3.5.1.88" evidence="2"/>
<sequence length="180" mass="19729">MSKIPNTHPAIVQYKAPVLRLKAEPVLAEEFGTKTIAEMLLAMSTALADCDDGVALAAPQIGISKRIFILSPRAFSNKVEPPSPESLVFINPTISKLASRKQLLDEGCLSVRGYFGKIKRAEKATVEAYDFNGKRFARGASGLLAQIFQHEVDHLDGVLFTDKTEQLEEVSRVQNLESSI</sequence>
<dbReference type="PANTHER" id="PTHR10458:SF22">
    <property type="entry name" value="PEPTIDE DEFORMYLASE"/>
    <property type="match status" value="1"/>
</dbReference>